<gene>
    <name evidence="6" type="ORF">NQ318_011917</name>
</gene>
<evidence type="ECO:0000256" key="4">
    <source>
        <dbReference type="SAM" id="Coils"/>
    </source>
</evidence>
<organism evidence="6 7">
    <name type="scientific">Aromia moschata</name>
    <dbReference type="NCBI Taxonomy" id="1265417"/>
    <lineage>
        <taxon>Eukaryota</taxon>
        <taxon>Metazoa</taxon>
        <taxon>Ecdysozoa</taxon>
        <taxon>Arthropoda</taxon>
        <taxon>Hexapoda</taxon>
        <taxon>Insecta</taxon>
        <taxon>Pterygota</taxon>
        <taxon>Neoptera</taxon>
        <taxon>Endopterygota</taxon>
        <taxon>Coleoptera</taxon>
        <taxon>Polyphaga</taxon>
        <taxon>Cucujiformia</taxon>
        <taxon>Chrysomeloidea</taxon>
        <taxon>Cerambycidae</taxon>
        <taxon>Cerambycinae</taxon>
        <taxon>Callichromatini</taxon>
        <taxon>Aromia</taxon>
    </lineage>
</organism>
<evidence type="ECO:0000256" key="3">
    <source>
        <dbReference type="ARBA" id="ARBA00023273"/>
    </source>
</evidence>
<dbReference type="AlphaFoldDB" id="A0AAV8X5X8"/>
<proteinExistence type="predicted"/>
<dbReference type="PANTHER" id="PTHR31183">
    <property type="entry name" value="TRICHOPLEIN KERATIN FILAMENT-BINDING PROTEIN FAMILY MEMBER"/>
    <property type="match status" value="1"/>
</dbReference>
<feature type="compositionally biased region" description="Basic and acidic residues" evidence="5">
    <location>
        <begin position="56"/>
        <end position="66"/>
    </location>
</feature>
<sequence>MFGGDLIPPKYTKRCRPQAMKHDIQFPSVHPGYYQHIAREPNTDYHVKQMQFKQRRNADDVLREQGQEPIIQRPSSYQIRQARREGADQEDDRRKGPEKGGGVRTDDREETQETLKIFRLQDLLYEEERQFYYETVDAAQRGDETKMEDMKKRVEALRAEREAERLDVVHQKRIEQYRQRCLEVRPYMVRKHLIETKNAQLQQMRENESKREAERELDRMWHHLNVKDMHAKKEREEQEAISEKRRQQDLKSVWDMQVKGKELLRAEVKRVAEEDRIELEKLAEELKREQIEALDAKRRKRDETDKELREQLEIQRQMLDQRRRARRRWRSRSASSRRWRSRRSGRLRREESALYRENLRQLEEERKREEKELDKLLAEYKAEIDRKQDEASSRCHLSVVEGNVEQIELKRHLAEQELKRRQAENELLRLTYEQNERLQAESDRLEREVIRQYRDDLQRQIEFNNMLRQKERELLEEQMRKGQEEEEKYKKIVQDMMAGRIGAGAKHPFRRVLERYDCHCPPADNK</sequence>
<evidence type="ECO:0008006" key="8">
    <source>
        <dbReference type="Google" id="ProtNLM"/>
    </source>
</evidence>
<keyword evidence="7" id="KW-1185">Reference proteome</keyword>
<feature type="coiled-coil region" evidence="4">
    <location>
        <begin position="265"/>
        <end position="303"/>
    </location>
</feature>
<dbReference type="Proteomes" id="UP001162162">
    <property type="component" value="Unassembled WGS sequence"/>
</dbReference>
<reference evidence="6" key="1">
    <citation type="journal article" date="2023" name="Insect Mol. Biol.">
        <title>Genome sequencing provides insights into the evolution of gene families encoding plant cell wall-degrading enzymes in longhorned beetles.</title>
        <authorList>
            <person name="Shin N.R."/>
            <person name="Okamura Y."/>
            <person name="Kirsch R."/>
            <person name="Pauchet Y."/>
        </authorList>
    </citation>
    <scope>NUCLEOTIDE SEQUENCE</scope>
    <source>
        <strain evidence="6">AMC_N1</strain>
    </source>
</reference>
<comment type="subcellular location">
    <subcellularLocation>
        <location evidence="1">Cell projection</location>
        <location evidence="1">Cilium</location>
    </subcellularLocation>
</comment>
<feature type="coiled-coil region" evidence="4">
    <location>
        <begin position="352"/>
        <end position="495"/>
    </location>
</feature>
<evidence type="ECO:0000256" key="2">
    <source>
        <dbReference type="ARBA" id="ARBA00023069"/>
    </source>
</evidence>
<evidence type="ECO:0000313" key="6">
    <source>
        <dbReference type="EMBL" id="KAJ8933901.1"/>
    </source>
</evidence>
<protein>
    <recommendedName>
        <fullName evidence="8">Trichohyalin-plectin-homology domain-containing protein</fullName>
    </recommendedName>
</protein>
<dbReference type="PANTHER" id="PTHR31183:SF1">
    <property type="entry name" value="CILIA- AND FLAGELLA-ASSOCIATED PROTEIN 53"/>
    <property type="match status" value="1"/>
</dbReference>
<feature type="coiled-coil region" evidence="4">
    <location>
        <begin position="140"/>
        <end position="167"/>
    </location>
</feature>
<accession>A0AAV8X5X8</accession>
<evidence type="ECO:0000313" key="7">
    <source>
        <dbReference type="Proteomes" id="UP001162162"/>
    </source>
</evidence>
<keyword evidence="4" id="KW-0175">Coiled coil</keyword>
<name>A0AAV8X5X8_9CUCU</name>
<evidence type="ECO:0000256" key="5">
    <source>
        <dbReference type="SAM" id="MobiDB-lite"/>
    </source>
</evidence>
<feature type="region of interest" description="Disordered" evidence="5">
    <location>
        <begin position="56"/>
        <end position="111"/>
    </location>
</feature>
<dbReference type="GO" id="GO:0005929">
    <property type="term" value="C:cilium"/>
    <property type="evidence" value="ECO:0007669"/>
    <property type="project" value="UniProtKB-SubCell"/>
</dbReference>
<keyword evidence="3" id="KW-0966">Cell projection</keyword>
<dbReference type="EMBL" id="JAPWTK010001143">
    <property type="protein sequence ID" value="KAJ8933901.1"/>
    <property type="molecule type" value="Genomic_DNA"/>
</dbReference>
<dbReference type="InterPro" id="IPR043596">
    <property type="entry name" value="CFAP53/TCHP"/>
</dbReference>
<evidence type="ECO:0000256" key="1">
    <source>
        <dbReference type="ARBA" id="ARBA00004138"/>
    </source>
</evidence>
<keyword evidence="2" id="KW-0969">Cilium</keyword>
<feature type="compositionally biased region" description="Basic and acidic residues" evidence="5">
    <location>
        <begin position="82"/>
        <end position="98"/>
    </location>
</feature>
<comment type="caution">
    <text evidence="6">The sequence shown here is derived from an EMBL/GenBank/DDBJ whole genome shotgun (WGS) entry which is preliminary data.</text>
</comment>